<dbReference type="AlphaFoldDB" id="A0A4Z0LZK1"/>
<sequence>MHQPQALEFFAFGDKTCPISQLPDHLQHKSYIKAYLSGIGAKTLIVEPNYFDRDYLDEFAAFYGTSARGYKNICRRVHFFDSGEICRDLLERALSDDKGAIKHFNDSYIGYIILRPLEAAPFGRTVLRHYPQGNQQPTRIDTPARTYTCHLAGLELRVEGLAWQQQDRGVSACATIGIWTLLHSSAFDDVHAIPTTADITRAAHLNSSLGNRPFPQSGLKIEQMLEAILAHDLAPVITNPDAPGGYFSKTKFAATCASFIRSGYPVAVVGNYENDPAQRHLICITAFREESAPNHAQSPALLDSAVSVMYVHDDNFGPGVRCELQEVDFGLQTPTGVTKIRIAELVSSPPTYVQNPEPHSTVRFTPTLIIAATHSDINVTPDQFHVAALRKATSAQAIVNAATSTTPQVSVATRIMKLSDYLSHELGRFFAGSGDLLGRVRLDIQEKVAPMSLHIGVVRIEIDGDLALDVLHDTTDCDPNRKAFAHLIFDRGLKAIMDQVDPNAKLAVLGTEVIAHEPAKPGA</sequence>
<evidence type="ECO:0000313" key="2">
    <source>
        <dbReference type="Proteomes" id="UP000298050"/>
    </source>
</evidence>
<accession>A0A4Z0LZK1</accession>
<proteinExistence type="predicted"/>
<dbReference type="Proteomes" id="UP000298050">
    <property type="component" value="Unassembled WGS sequence"/>
</dbReference>
<name>A0A4Z0LZK1_9GAMM</name>
<protein>
    <submittedName>
        <fullName evidence="1">Uncharacterized protein</fullName>
    </submittedName>
</protein>
<dbReference type="RefSeq" id="WP_135444945.1">
    <property type="nucleotide sequence ID" value="NZ_SRLE01000009.1"/>
</dbReference>
<dbReference type="OrthoDB" id="6782387at2"/>
<evidence type="ECO:0000313" key="1">
    <source>
        <dbReference type="EMBL" id="TGD72640.1"/>
    </source>
</evidence>
<dbReference type="EMBL" id="SRLE01000009">
    <property type="protein sequence ID" value="TGD72640.1"/>
    <property type="molecule type" value="Genomic_DNA"/>
</dbReference>
<gene>
    <name evidence="1" type="ORF">E4634_14045</name>
</gene>
<organism evidence="1 2">
    <name type="scientific">Mangrovimicrobium sediminis</name>
    <dbReference type="NCBI Taxonomy" id="2562682"/>
    <lineage>
        <taxon>Bacteria</taxon>
        <taxon>Pseudomonadati</taxon>
        <taxon>Pseudomonadota</taxon>
        <taxon>Gammaproteobacteria</taxon>
        <taxon>Cellvibrionales</taxon>
        <taxon>Halieaceae</taxon>
        <taxon>Mangrovimicrobium</taxon>
    </lineage>
</organism>
<keyword evidence="2" id="KW-1185">Reference proteome</keyword>
<comment type="caution">
    <text evidence="1">The sequence shown here is derived from an EMBL/GenBank/DDBJ whole genome shotgun (WGS) entry which is preliminary data.</text>
</comment>
<reference evidence="1 2" key="1">
    <citation type="submission" date="2019-04" db="EMBL/GenBank/DDBJ databases">
        <title>Taxonomy of novel Haliea sp. from mangrove soil of West Coast of India.</title>
        <authorList>
            <person name="Verma A."/>
            <person name="Kumar P."/>
            <person name="Krishnamurthi S."/>
        </authorList>
    </citation>
    <scope>NUCLEOTIDE SEQUENCE [LARGE SCALE GENOMIC DNA]</scope>
    <source>
        <strain evidence="1 2">SAOS-164</strain>
    </source>
</reference>